<keyword evidence="3" id="KW-1185">Reference proteome</keyword>
<evidence type="ECO:0000313" key="2">
    <source>
        <dbReference type="EMBL" id="RPB05307.1"/>
    </source>
</evidence>
<dbReference type="AlphaFoldDB" id="A0A3N4K407"/>
<dbReference type="EMBL" id="ML120354">
    <property type="protein sequence ID" value="RPB05307.1"/>
    <property type="molecule type" value="Genomic_DNA"/>
</dbReference>
<gene>
    <name evidence="2" type="ORF">L873DRAFT_1663931</name>
</gene>
<dbReference type="InterPro" id="IPR011989">
    <property type="entry name" value="ARM-like"/>
</dbReference>
<accession>A0A3N4K407</accession>
<evidence type="ECO:0000313" key="3">
    <source>
        <dbReference type="Proteomes" id="UP000276215"/>
    </source>
</evidence>
<keyword evidence="1" id="KW-1133">Transmembrane helix</keyword>
<dbReference type="OrthoDB" id="5385189at2759"/>
<sequence>MSLLTLTPSDKYLYFSAGFLAIFAFYTAHTQLIKFRSRCVSKPKVIPPDAGVDQSTEDAIHLDTLETLARGINVDIRNAALKIITDRATTDENIIHLLSQVRSPIPHQRLRSLRALRCCTYSTTLSKLCQKPTFTALVACLNSTLPTVENPSGDPFSEKEALYILARLMGLYFIAREMLVEAGFVDWLGKVQVSGYVNVVEAVFDPEGVDLVDPSLVQIVNVLEESLEARGALVEAGLMESRGVDNGPMDMTGPARLRGGSEGEQDDGQLEALVRNVFMGIGRERAGSINGVMESALDELLDDEALVMAGWDEEVLDL</sequence>
<dbReference type="InterPro" id="IPR016024">
    <property type="entry name" value="ARM-type_fold"/>
</dbReference>
<dbReference type="SUPFAM" id="SSF48371">
    <property type="entry name" value="ARM repeat"/>
    <property type="match status" value="1"/>
</dbReference>
<keyword evidence="1" id="KW-0472">Membrane</keyword>
<organism evidence="2 3">
    <name type="scientific">Choiromyces venosus 120613-1</name>
    <dbReference type="NCBI Taxonomy" id="1336337"/>
    <lineage>
        <taxon>Eukaryota</taxon>
        <taxon>Fungi</taxon>
        <taxon>Dikarya</taxon>
        <taxon>Ascomycota</taxon>
        <taxon>Pezizomycotina</taxon>
        <taxon>Pezizomycetes</taxon>
        <taxon>Pezizales</taxon>
        <taxon>Tuberaceae</taxon>
        <taxon>Choiromyces</taxon>
    </lineage>
</organism>
<dbReference type="Gene3D" id="1.25.10.10">
    <property type="entry name" value="Leucine-rich Repeat Variant"/>
    <property type="match status" value="1"/>
</dbReference>
<dbReference type="Proteomes" id="UP000276215">
    <property type="component" value="Unassembled WGS sequence"/>
</dbReference>
<feature type="transmembrane region" description="Helical" evidence="1">
    <location>
        <begin position="12"/>
        <end position="28"/>
    </location>
</feature>
<reference evidence="2 3" key="1">
    <citation type="journal article" date="2018" name="Nat. Ecol. Evol.">
        <title>Pezizomycetes genomes reveal the molecular basis of ectomycorrhizal truffle lifestyle.</title>
        <authorList>
            <person name="Murat C."/>
            <person name="Payen T."/>
            <person name="Noel B."/>
            <person name="Kuo A."/>
            <person name="Morin E."/>
            <person name="Chen J."/>
            <person name="Kohler A."/>
            <person name="Krizsan K."/>
            <person name="Balestrini R."/>
            <person name="Da Silva C."/>
            <person name="Montanini B."/>
            <person name="Hainaut M."/>
            <person name="Levati E."/>
            <person name="Barry K.W."/>
            <person name="Belfiori B."/>
            <person name="Cichocki N."/>
            <person name="Clum A."/>
            <person name="Dockter R.B."/>
            <person name="Fauchery L."/>
            <person name="Guy J."/>
            <person name="Iotti M."/>
            <person name="Le Tacon F."/>
            <person name="Lindquist E.A."/>
            <person name="Lipzen A."/>
            <person name="Malagnac F."/>
            <person name="Mello A."/>
            <person name="Molinier V."/>
            <person name="Miyauchi S."/>
            <person name="Poulain J."/>
            <person name="Riccioni C."/>
            <person name="Rubini A."/>
            <person name="Sitrit Y."/>
            <person name="Splivallo R."/>
            <person name="Traeger S."/>
            <person name="Wang M."/>
            <person name="Zifcakova L."/>
            <person name="Wipf D."/>
            <person name="Zambonelli A."/>
            <person name="Paolocci F."/>
            <person name="Nowrousian M."/>
            <person name="Ottonello S."/>
            <person name="Baldrian P."/>
            <person name="Spatafora J.W."/>
            <person name="Henrissat B."/>
            <person name="Nagy L.G."/>
            <person name="Aury J.M."/>
            <person name="Wincker P."/>
            <person name="Grigoriev I.V."/>
            <person name="Bonfante P."/>
            <person name="Martin F.M."/>
        </authorList>
    </citation>
    <scope>NUCLEOTIDE SEQUENCE [LARGE SCALE GENOMIC DNA]</scope>
    <source>
        <strain evidence="2 3">120613-1</strain>
    </source>
</reference>
<protein>
    <recommendedName>
        <fullName evidence="4">ARM repeat-containing protein</fullName>
    </recommendedName>
</protein>
<keyword evidence="1" id="KW-0812">Transmembrane</keyword>
<proteinExistence type="predicted"/>
<evidence type="ECO:0000256" key="1">
    <source>
        <dbReference type="SAM" id="Phobius"/>
    </source>
</evidence>
<evidence type="ECO:0008006" key="4">
    <source>
        <dbReference type="Google" id="ProtNLM"/>
    </source>
</evidence>
<name>A0A3N4K407_9PEZI</name>